<dbReference type="Pfam" id="PF00550">
    <property type="entry name" value="PP-binding"/>
    <property type="match status" value="2"/>
</dbReference>
<dbReference type="GO" id="GO:0005737">
    <property type="term" value="C:cytoplasm"/>
    <property type="evidence" value="ECO:0007669"/>
    <property type="project" value="TreeGrafter"/>
</dbReference>
<feature type="region of interest" description="Disordered" evidence="6">
    <location>
        <begin position="1"/>
        <end position="39"/>
    </location>
</feature>
<dbReference type="Pfam" id="PF00248">
    <property type="entry name" value="Aldo_ket_red"/>
    <property type="match status" value="1"/>
</dbReference>
<evidence type="ECO:0000256" key="1">
    <source>
        <dbReference type="ARBA" id="ARBA00022450"/>
    </source>
</evidence>
<dbReference type="Gene3D" id="3.30.559.30">
    <property type="entry name" value="Nonribosomal peptide synthetase, condensation domain"/>
    <property type="match status" value="2"/>
</dbReference>
<dbReference type="STRING" id="656916.A0A2G7FTT6"/>
<evidence type="ECO:0000256" key="3">
    <source>
        <dbReference type="ARBA" id="ARBA00022598"/>
    </source>
</evidence>
<dbReference type="PROSITE" id="PS50075">
    <property type="entry name" value="CARRIER"/>
    <property type="match status" value="1"/>
</dbReference>
<dbReference type="SUPFAM" id="SSF51430">
    <property type="entry name" value="NAD(P)-linked oxidoreductase"/>
    <property type="match status" value="1"/>
</dbReference>
<organism evidence="8 9">
    <name type="scientific">Aspergillus arachidicola</name>
    <dbReference type="NCBI Taxonomy" id="656916"/>
    <lineage>
        <taxon>Eukaryota</taxon>
        <taxon>Fungi</taxon>
        <taxon>Dikarya</taxon>
        <taxon>Ascomycota</taxon>
        <taxon>Pezizomycotina</taxon>
        <taxon>Eurotiomycetes</taxon>
        <taxon>Eurotiomycetidae</taxon>
        <taxon>Eurotiales</taxon>
        <taxon>Aspergillaceae</taxon>
        <taxon>Aspergillus</taxon>
        <taxon>Aspergillus subgen. Circumdati</taxon>
    </lineage>
</organism>
<evidence type="ECO:0000256" key="2">
    <source>
        <dbReference type="ARBA" id="ARBA00022553"/>
    </source>
</evidence>
<comment type="caution">
    <text evidence="8">The sequence shown here is derived from an EMBL/GenBank/DDBJ whole genome shotgun (WGS) entry which is preliminary data.</text>
</comment>
<feature type="compositionally biased region" description="Polar residues" evidence="6">
    <location>
        <begin position="29"/>
        <end position="39"/>
    </location>
</feature>
<dbReference type="InterPro" id="IPR001242">
    <property type="entry name" value="Condensation_dom"/>
</dbReference>
<dbReference type="Pfam" id="PF00501">
    <property type="entry name" value="AMP-binding"/>
    <property type="match status" value="2"/>
</dbReference>
<protein>
    <recommendedName>
        <fullName evidence="7">Carrier domain-containing protein</fullName>
    </recommendedName>
</protein>
<dbReference type="InterPro" id="IPR023210">
    <property type="entry name" value="NADP_OxRdtase_dom"/>
</dbReference>
<dbReference type="InterPro" id="IPR000873">
    <property type="entry name" value="AMP-dep_synth/lig_dom"/>
</dbReference>
<dbReference type="InterPro" id="IPR009081">
    <property type="entry name" value="PP-bd_ACP"/>
</dbReference>
<evidence type="ECO:0000256" key="5">
    <source>
        <dbReference type="ARBA" id="ARBA00029454"/>
    </source>
</evidence>
<feature type="domain" description="Carrier" evidence="7">
    <location>
        <begin position="2110"/>
        <end position="2188"/>
    </location>
</feature>
<keyword evidence="4" id="KW-0560">Oxidoreductase</keyword>
<dbReference type="InterPro" id="IPR036736">
    <property type="entry name" value="ACP-like_sf"/>
</dbReference>
<dbReference type="EMBL" id="NEXV01000414">
    <property type="protein sequence ID" value="PIG84017.1"/>
    <property type="molecule type" value="Genomic_DNA"/>
</dbReference>
<dbReference type="Gene3D" id="3.30.300.30">
    <property type="match status" value="2"/>
</dbReference>
<dbReference type="Proteomes" id="UP000231358">
    <property type="component" value="Unassembled WGS sequence"/>
</dbReference>
<dbReference type="GO" id="GO:0031177">
    <property type="term" value="F:phosphopantetheine binding"/>
    <property type="evidence" value="ECO:0007669"/>
    <property type="project" value="TreeGrafter"/>
</dbReference>
<evidence type="ECO:0000256" key="6">
    <source>
        <dbReference type="SAM" id="MobiDB-lite"/>
    </source>
</evidence>
<dbReference type="Gene3D" id="3.20.20.100">
    <property type="entry name" value="NADP-dependent oxidoreductase domain"/>
    <property type="match status" value="1"/>
</dbReference>
<dbReference type="InterPro" id="IPR036812">
    <property type="entry name" value="NAD(P)_OxRdtase_dom_sf"/>
</dbReference>
<comment type="similarity">
    <text evidence="5">Belongs to the NRP synthetase family.</text>
</comment>
<dbReference type="GO" id="GO:0043041">
    <property type="term" value="P:amino acid activation for nonribosomal peptide biosynthetic process"/>
    <property type="evidence" value="ECO:0007669"/>
    <property type="project" value="TreeGrafter"/>
</dbReference>
<reference evidence="8 9" key="1">
    <citation type="submission" date="2017-05" db="EMBL/GenBank/DDBJ databases">
        <title>Genome sequence for an aflatoxigenic pathogen of Argentinian peanut, Aspergillus arachidicola.</title>
        <authorList>
            <person name="Moore G."/>
            <person name="Beltz S.B."/>
            <person name="Mack B.M."/>
        </authorList>
    </citation>
    <scope>NUCLEOTIDE SEQUENCE [LARGE SCALE GENOMIC DNA]</scope>
    <source>
        <strain evidence="8 9">CBS 117610</strain>
    </source>
</reference>
<name>A0A2G7FTT6_9EURO</name>
<keyword evidence="9" id="KW-1185">Reference proteome</keyword>
<evidence type="ECO:0000259" key="7">
    <source>
        <dbReference type="PROSITE" id="PS50075"/>
    </source>
</evidence>
<dbReference type="Gene3D" id="3.30.559.10">
    <property type="entry name" value="Chloramphenicol acetyltransferase-like domain"/>
    <property type="match status" value="2"/>
</dbReference>
<keyword evidence="2" id="KW-0597">Phosphoprotein</keyword>
<dbReference type="PANTHER" id="PTHR45527">
    <property type="entry name" value="NONRIBOSOMAL PEPTIDE SYNTHETASE"/>
    <property type="match status" value="1"/>
</dbReference>
<gene>
    <name evidence="8" type="ORF">AARAC_006321</name>
</gene>
<accession>A0A2G7FTT6</accession>
<dbReference type="CDD" id="cd19077">
    <property type="entry name" value="AKR_AKR8A1-2"/>
    <property type="match status" value="1"/>
</dbReference>
<evidence type="ECO:0000313" key="8">
    <source>
        <dbReference type="EMBL" id="PIG84017.1"/>
    </source>
</evidence>
<dbReference type="CDD" id="cd19537">
    <property type="entry name" value="C_NRPS-like"/>
    <property type="match status" value="1"/>
</dbReference>
<dbReference type="InterPro" id="IPR020845">
    <property type="entry name" value="AMP-binding_CS"/>
</dbReference>
<keyword evidence="3" id="KW-0436">Ligase</keyword>
<dbReference type="PANTHER" id="PTHR45527:SF11">
    <property type="entry name" value="NONRIBOSOMAL PEPTIDE SYNTHETASE 5"/>
    <property type="match status" value="1"/>
</dbReference>
<dbReference type="GO" id="GO:0044550">
    <property type="term" value="P:secondary metabolite biosynthetic process"/>
    <property type="evidence" value="ECO:0007669"/>
    <property type="project" value="TreeGrafter"/>
</dbReference>
<dbReference type="GO" id="GO:0016491">
    <property type="term" value="F:oxidoreductase activity"/>
    <property type="evidence" value="ECO:0007669"/>
    <property type="project" value="UniProtKB-KW"/>
</dbReference>
<dbReference type="PROSITE" id="PS00455">
    <property type="entry name" value="AMP_BINDING"/>
    <property type="match status" value="2"/>
</dbReference>
<sequence length="2642" mass="291050">MAPAPVLVQNESPPPPPRVVGPATKKATRPTNKLPQSLMDSARVAKKEVFDPNKHLNFQPPKGVTTMKEIGLKGHGISPVAASEPFSLFTPEAIKQIRAEVFSEPVLADCQYSSTFARNMVRGMGRARAPFTCDAWSSPVLLAKVSEAAGIDLEVSFEYEIANINISVGDQDTKTEQTDEKPSDDELPAFAWHYDSFAFVCVTMLSDCTGMIGGKTAIRMPSEEIRKIHGPAMGTAVVMQGRYLEHQALKALGGRERISMATAFRHKSHLVRDEMVLAGSRAISNWSELYTGYTGYRMELLEERLRAKMKEEIQRERSNRPFDIPGMKHFLEEQKALLEVTIEELIETSDNIQNIQYNDMATLAGKQISQNGLGLMRLIWHYGPTPDEKAFKVLKTALSAGANVWNGADFYGLPNNNSLHLMNRYFTAYPEDAEKVVFTVKSGLVDIKTFTMDGSRNGLRAFADNALKILDGKKKIDIFGLGRVDPNVPIEESVKALAELREEGKIGGIQLSEVRADTIRRAARVTKIDMVEAEVSLWSREVFENGVAEVCAENDIVLVAHTPLGAGMLTGSIKTVDDLPQTHHRTVPRFQPESIAQNRLLVEQLEKLAESKGCTAAQLALAWLKVQSRKPGMPFIVPIAGARSEERVRENMADVEMDDSDLERIQSILDNYPLDEKSSQLASHLLQIGTIPGQPIPLLTSSCIDMVVGVLGILKAKATYVPIDRERWPQERINDVLSRCNASIVVYTGDKTVFDHCRAVHLPLPERHGEDSGDCKQDDSCADIMCIIFTSGTTGRPKGVKVRSSAVATFASSPGFNYDVRPGDRVLLVLSVAFDACMGTMFNTLCNGGVVMLANGLNFQHVARTCNVLVVTPSILESFSPPESATDYAGVQRIILGGETPSRAILDDWSILNIPLWVAYGPTEATCAVLTQCLTHSGTTNDYHPNQFSRCIPGGEISLMREGGKSVDALGQEEEIWISGNSLAAGYWMDEDLTRERFVSHRGTRYYRTGDLGKWVIREDGTRAIELCGRRDRVTKIRGFQVNLDLDVDAALLQLDTNIRTAFSLVIDQKLCTAFIPHTATDEKALLAKWRLMVPPYMVPDHVFAMDQLPLTPSAKVDPKAVSVLLRAKLYKTPTSQTIYKGLNETVLAGISSVLDVSPSAVALTDSLVSQGMHSLAAAKLSSFCRRHGYNVPVQNIMVQPSVEHLIAACRSMTSEPGVMLDCGKQDSKSNDVIPFQKKMILASMQDPRIYRVKHITHYQTDQIPRLMKAWATVVSSETAFQLEFQMDGANLVHRVDHERGIMWDERTVLCSDDVTFEINELDHETGLRSIFRVLTFQGPHLPRNESMLIWSAHHALIDGFSASLVFDRVDDVLRGCKTVPSPPYSLVVHDLARWQASIAREAEQLWSEQEDRCPAAVGELLINKPTAEPGASYSTHVAQKKVDLDLIIGVAQGVGVTPAAIFYTAWALVLATYNQSDTVVFGAVFSGRNLPFSWAQTFIGALINTLPLRMKIQRSEQPAKLLQDMHRALQALSAICLTSPPRGGPRISTALVVQEYGLKSNPTAIAPLQDPHVEGYVDLPLTAVVEPDGRVKFHYDAGEISAGHVNDVASVFLNTIEGLADRSLSLVKDVFDPAALAPKNVAVEKDGQCMTYTTLERSVKQVGQVIQALVPAGATVAVLADRSINWIVGMFGALAANTIYCPIDSSYAVDYQAELLRRSTAKLLLVPKLFGYSKASDGAMVILGIDEILALNIAPTACCLRVPSPCDKAYLCFTSGSTGKPKGVLCEHRGVVAFHSSPETTMHSAPGRRIAQFLSSGFDGCVQEILSTICFGGTLVLRKQDNDPFSHLTNVDVAMLNPSVAAHLSPVDYPNLQYLYLCGEPLPQPSVDRWAPGRVLYNVYGPTETTIAVCLNRMHARVPVSLGPPLPTARIYILNDHLELQPPGVVGNIYVGGVQVGAGYLDMPDLTEREFIRDPFATWSQEERMYRTGDVGFWDESGNVHCCGRKDRQVKLHGYRINLDDIAEVAYQQMPQIRACVATVEKELVVLWVEPDDVCVSQLDQRLRTHLPPHAVPRRIRPIEKIPVSKNGKLDVKSLASRKEDRIVEVIPGTSNALRQTLVNEWRILLGLSPSIEITGSDSFIGRGGDSVLQLSLAARVKKIFGVVITPKDIIEARSLDDMVALVERLGYPRLRNNITTNGPHASPLGLQRLSSAELWWLHRYRNSQCQAGFNVPYVANLSSTIDRGRLASALKIALNRHRILRSRFLITDGGPKRIIVEAPIDVSVASSVDISTFINRPFNLAEEHPVRAVVTPECLALNISHIVCDLTSLRSLLQDTAALYQGNTLPALSREYFDTTLWSQPMDEDTAQFWAKELGDLDPSLLSKGNKATRSYRGTSIVTPVPTSVYRRLVTSTRKAGVTLHQIGLTVAALALHVVSMKESIVLGAPFINRSSMEDQDVVGLFLEPLPVRVRVADPQRSIADLVSAVHESSQAALANAVPWSTLVEHLGLCAQTGSAQIFDCVVTFHDDRTFAESLAIDGVSTQNVWTEGSKFAMLFEWHALPDRLSLRIEYDTDRFAADFVRVMRDLLLNALELILIPEASQQDAMEQLRVHLTTECRTLGINVDDIKTQARTFLTGPWR</sequence>
<dbReference type="Pfam" id="PF00668">
    <property type="entry name" value="Condensation"/>
    <property type="match status" value="2"/>
</dbReference>
<dbReference type="SUPFAM" id="SSF56801">
    <property type="entry name" value="Acetyl-CoA synthetase-like"/>
    <property type="match status" value="2"/>
</dbReference>
<dbReference type="InterPro" id="IPR042099">
    <property type="entry name" value="ANL_N_sf"/>
</dbReference>
<dbReference type="SUPFAM" id="SSF47336">
    <property type="entry name" value="ACP-like"/>
    <property type="match status" value="2"/>
</dbReference>
<proteinExistence type="inferred from homology"/>
<dbReference type="InterPro" id="IPR045851">
    <property type="entry name" value="AMP-bd_C_sf"/>
</dbReference>
<dbReference type="InterPro" id="IPR023213">
    <property type="entry name" value="CAT-like_dom_sf"/>
</dbReference>
<evidence type="ECO:0000256" key="4">
    <source>
        <dbReference type="ARBA" id="ARBA00023002"/>
    </source>
</evidence>
<dbReference type="GO" id="GO:0016874">
    <property type="term" value="F:ligase activity"/>
    <property type="evidence" value="ECO:0007669"/>
    <property type="project" value="UniProtKB-KW"/>
</dbReference>
<dbReference type="Gene3D" id="1.10.1200.10">
    <property type="entry name" value="ACP-like"/>
    <property type="match status" value="2"/>
</dbReference>
<evidence type="ECO:0000313" key="9">
    <source>
        <dbReference type="Proteomes" id="UP000231358"/>
    </source>
</evidence>
<dbReference type="Gene3D" id="3.40.50.12780">
    <property type="entry name" value="N-terminal domain of ligase-like"/>
    <property type="match status" value="2"/>
</dbReference>
<keyword evidence="1" id="KW-0596">Phosphopantetheine</keyword>
<dbReference type="SUPFAM" id="SSF52777">
    <property type="entry name" value="CoA-dependent acyltransferases"/>
    <property type="match status" value="4"/>
</dbReference>